<comment type="caution">
    <text evidence="8">The sequence shown here is derived from an EMBL/GenBank/DDBJ whole genome shotgun (WGS) entry which is preliminary data.</text>
</comment>
<dbReference type="PIRSF" id="PIRSF006483">
    <property type="entry name" value="Membrane_protein_YitT"/>
    <property type="match status" value="1"/>
</dbReference>
<accession>A0A841RC23</accession>
<evidence type="ECO:0000256" key="3">
    <source>
        <dbReference type="ARBA" id="ARBA00022692"/>
    </source>
</evidence>
<feature type="transmembrane region" description="Helical" evidence="6">
    <location>
        <begin position="115"/>
        <end position="134"/>
    </location>
</feature>
<keyword evidence="9" id="KW-1185">Reference proteome</keyword>
<feature type="transmembrane region" description="Helical" evidence="6">
    <location>
        <begin position="20"/>
        <end position="39"/>
    </location>
</feature>
<comment type="subcellular location">
    <subcellularLocation>
        <location evidence="1">Cell membrane</location>
        <topology evidence="1">Multi-pass membrane protein</topology>
    </subcellularLocation>
</comment>
<dbReference type="Gene3D" id="3.30.70.120">
    <property type="match status" value="1"/>
</dbReference>
<evidence type="ECO:0000256" key="6">
    <source>
        <dbReference type="SAM" id="Phobius"/>
    </source>
</evidence>
<dbReference type="InterPro" id="IPR051461">
    <property type="entry name" value="UPF0750_membrane"/>
</dbReference>
<organism evidence="8 9">
    <name type="scientific">Spirochaeta isovalerica</name>
    <dbReference type="NCBI Taxonomy" id="150"/>
    <lineage>
        <taxon>Bacteria</taxon>
        <taxon>Pseudomonadati</taxon>
        <taxon>Spirochaetota</taxon>
        <taxon>Spirochaetia</taxon>
        <taxon>Spirochaetales</taxon>
        <taxon>Spirochaetaceae</taxon>
        <taxon>Spirochaeta</taxon>
    </lineage>
</organism>
<keyword evidence="3 6" id="KW-0812">Transmembrane</keyword>
<dbReference type="InterPro" id="IPR019264">
    <property type="entry name" value="DUF2179"/>
</dbReference>
<dbReference type="InterPro" id="IPR003740">
    <property type="entry name" value="YitT"/>
</dbReference>
<protein>
    <submittedName>
        <fullName evidence="8">Uncharacterized membrane-anchored protein YitT (DUF2179 family)</fullName>
    </submittedName>
</protein>
<dbReference type="AlphaFoldDB" id="A0A841RC23"/>
<dbReference type="Proteomes" id="UP000587760">
    <property type="component" value="Unassembled WGS sequence"/>
</dbReference>
<evidence type="ECO:0000313" key="8">
    <source>
        <dbReference type="EMBL" id="MBB6480777.1"/>
    </source>
</evidence>
<feature type="transmembrane region" description="Helical" evidence="6">
    <location>
        <begin position="184"/>
        <end position="207"/>
    </location>
</feature>
<keyword evidence="2" id="KW-1003">Cell membrane</keyword>
<reference evidence="8 9" key="1">
    <citation type="submission" date="2020-08" db="EMBL/GenBank/DDBJ databases">
        <title>Genomic Encyclopedia of Type Strains, Phase IV (KMG-IV): sequencing the most valuable type-strain genomes for metagenomic binning, comparative biology and taxonomic classification.</title>
        <authorList>
            <person name="Goeker M."/>
        </authorList>
    </citation>
    <scope>NUCLEOTIDE SEQUENCE [LARGE SCALE GENOMIC DNA]</scope>
    <source>
        <strain evidence="8 9">DSM 2461</strain>
    </source>
</reference>
<dbReference type="Pfam" id="PF02588">
    <property type="entry name" value="YitT_membrane"/>
    <property type="match status" value="1"/>
</dbReference>
<evidence type="ECO:0000256" key="1">
    <source>
        <dbReference type="ARBA" id="ARBA00004651"/>
    </source>
</evidence>
<evidence type="ECO:0000256" key="2">
    <source>
        <dbReference type="ARBA" id="ARBA00022475"/>
    </source>
</evidence>
<feature type="transmembrane region" description="Helical" evidence="6">
    <location>
        <begin position="154"/>
        <end position="178"/>
    </location>
</feature>
<dbReference type="RefSeq" id="WP_184747037.1">
    <property type="nucleotide sequence ID" value="NZ_JACHGJ010000004.1"/>
</dbReference>
<evidence type="ECO:0000256" key="5">
    <source>
        <dbReference type="ARBA" id="ARBA00023136"/>
    </source>
</evidence>
<dbReference type="PANTHER" id="PTHR33545">
    <property type="entry name" value="UPF0750 MEMBRANE PROTEIN YITT-RELATED"/>
    <property type="match status" value="1"/>
</dbReference>
<dbReference type="EMBL" id="JACHGJ010000004">
    <property type="protein sequence ID" value="MBB6480777.1"/>
    <property type="molecule type" value="Genomic_DNA"/>
</dbReference>
<dbReference type="Pfam" id="PF10035">
    <property type="entry name" value="DUF2179"/>
    <property type="match status" value="1"/>
</dbReference>
<proteinExistence type="predicted"/>
<feature type="transmembrane region" description="Helical" evidence="6">
    <location>
        <begin position="91"/>
        <end position="109"/>
    </location>
</feature>
<gene>
    <name evidence="8" type="ORF">HNR50_002450</name>
</gene>
<feature type="transmembrane region" description="Helical" evidence="6">
    <location>
        <begin position="51"/>
        <end position="79"/>
    </location>
</feature>
<feature type="domain" description="DUF2179" evidence="7">
    <location>
        <begin position="231"/>
        <end position="285"/>
    </location>
</feature>
<evidence type="ECO:0000259" key="7">
    <source>
        <dbReference type="Pfam" id="PF10035"/>
    </source>
</evidence>
<keyword evidence="5 6" id="KW-0472">Membrane</keyword>
<dbReference type="CDD" id="cd16380">
    <property type="entry name" value="YitT_C"/>
    <property type="match status" value="1"/>
</dbReference>
<name>A0A841RC23_9SPIO</name>
<evidence type="ECO:0000313" key="9">
    <source>
        <dbReference type="Proteomes" id="UP000587760"/>
    </source>
</evidence>
<dbReference type="InterPro" id="IPR015867">
    <property type="entry name" value="N-reg_PII/ATP_PRibTrfase_C"/>
</dbReference>
<evidence type="ECO:0000256" key="4">
    <source>
        <dbReference type="ARBA" id="ARBA00022989"/>
    </source>
</evidence>
<dbReference type="GO" id="GO:0005886">
    <property type="term" value="C:plasma membrane"/>
    <property type="evidence" value="ECO:0007669"/>
    <property type="project" value="UniProtKB-SubCell"/>
</dbReference>
<keyword evidence="4 6" id="KW-1133">Transmembrane helix</keyword>
<dbReference type="PANTHER" id="PTHR33545:SF5">
    <property type="entry name" value="UPF0750 MEMBRANE PROTEIN YITT"/>
    <property type="match status" value="1"/>
</dbReference>
<sequence>MAAVNVKKAFLREIKDWKSYLTVLSGSVVLSLGVNLFLVPNRIAAGGVTGLATVVFYLTGLPVGTVMLLLNIPLFLIGIRVLGRSFGIKTLFATFSLSLAIDALAPFLSSLTDDLLLASIFGGLLVGLGLGIVLKQDASTGGTDLGAKILHKLVPYISVGQLLLMIDALIVLTAALVFRNYELGLYATITLFITSRVIDTVIVGVNYTKAVHIISDKAQEIAPVLVHEMNHGMTSLSGKGMYTGKEKNVLLCILRRRDLPHMKSTVASLDPHAFIFVTDVREVLGEGFSRHV</sequence>